<evidence type="ECO:0000313" key="3">
    <source>
        <dbReference type="EMBL" id="KAJ8409419.1"/>
    </source>
</evidence>
<name>A0AAD7SV69_9TELE</name>
<feature type="compositionally biased region" description="Basic and acidic residues" evidence="1">
    <location>
        <begin position="120"/>
        <end position="130"/>
    </location>
</feature>
<gene>
    <name evidence="3" type="ORF">AAFF_G00228200</name>
</gene>
<dbReference type="AlphaFoldDB" id="A0AAD7SV69"/>
<evidence type="ECO:0000256" key="1">
    <source>
        <dbReference type="SAM" id="MobiDB-lite"/>
    </source>
</evidence>
<protein>
    <submittedName>
        <fullName evidence="3">Uncharacterized protein</fullName>
    </submittedName>
</protein>
<sequence>MEPPVVQSQNTVGQGGQWNRSRVTYAPHRLLQAMEEEGNGAYYLEYSPRPRDSIDLPRHMLYILVAVVLVVVATYAIVGHLINDLIHDLADCVLGPQPDEEEVDECKPGGEEGREEEDGMMDRRGEELRMLESPGPWQGSITLLLPGQPAP</sequence>
<evidence type="ECO:0000256" key="2">
    <source>
        <dbReference type="SAM" id="Phobius"/>
    </source>
</evidence>
<organism evidence="3 4">
    <name type="scientific">Aldrovandia affinis</name>
    <dbReference type="NCBI Taxonomy" id="143900"/>
    <lineage>
        <taxon>Eukaryota</taxon>
        <taxon>Metazoa</taxon>
        <taxon>Chordata</taxon>
        <taxon>Craniata</taxon>
        <taxon>Vertebrata</taxon>
        <taxon>Euteleostomi</taxon>
        <taxon>Actinopterygii</taxon>
        <taxon>Neopterygii</taxon>
        <taxon>Teleostei</taxon>
        <taxon>Notacanthiformes</taxon>
        <taxon>Halosauridae</taxon>
        <taxon>Aldrovandia</taxon>
    </lineage>
</organism>
<feature type="region of interest" description="Disordered" evidence="1">
    <location>
        <begin position="97"/>
        <end position="151"/>
    </location>
</feature>
<feature type="transmembrane region" description="Helical" evidence="2">
    <location>
        <begin position="61"/>
        <end position="82"/>
    </location>
</feature>
<dbReference type="EMBL" id="JAINUG010000030">
    <property type="protein sequence ID" value="KAJ8409419.1"/>
    <property type="molecule type" value="Genomic_DNA"/>
</dbReference>
<comment type="caution">
    <text evidence="3">The sequence shown here is derived from an EMBL/GenBank/DDBJ whole genome shotgun (WGS) entry which is preliminary data.</text>
</comment>
<keyword evidence="2" id="KW-1133">Transmembrane helix</keyword>
<keyword evidence="4" id="KW-1185">Reference proteome</keyword>
<proteinExistence type="predicted"/>
<keyword evidence="2" id="KW-0812">Transmembrane</keyword>
<evidence type="ECO:0000313" key="4">
    <source>
        <dbReference type="Proteomes" id="UP001221898"/>
    </source>
</evidence>
<dbReference type="Proteomes" id="UP001221898">
    <property type="component" value="Unassembled WGS sequence"/>
</dbReference>
<reference evidence="3" key="1">
    <citation type="journal article" date="2023" name="Science">
        <title>Genome structures resolve the early diversification of teleost fishes.</title>
        <authorList>
            <person name="Parey E."/>
            <person name="Louis A."/>
            <person name="Montfort J."/>
            <person name="Bouchez O."/>
            <person name="Roques C."/>
            <person name="Iampietro C."/>
            <person name="Lluch J."/>
            <person name="Castinel A."/>
            <person name="Donnadieu C."/>
            <person name="Desvignes T."/>
            <person name="Floi Bucao C."/>
            <person name="Jouanno E."/>
            <person name="Wen M."/>
            <person name="Mejri S."/>
            <person name="Dirks R."/>
            <person name="Jansen H."/>
            <person name="Henkel C."/>
            <person name="Chen W.J."/>
            <person name="Zahm M."/>
            <person name="Cabau C."/>
            <person name="Klopp C."/>
            <person name="Thompson A.W."/>
            <person name="Robinson-Rechavi M."/>
            <person name="Braasch I."/>
            <person name="Lecointre G."/>
            <person name="Bobe J."/>
            <person name="Postlethwait J.H."/>
            <person name="Berthelot C."/>
            <person name="Roest Crollius H."/>
            <person name="Guiguen Y."/>
        </authorList>
    </citation>
    <scope>NUCLEOTIDE SEQUENCE</scope>
    <source>
        <strain evidence="3">NC1722</strain>
    </source>
</reference>
<keyword evidence="2" id="KW-0472">Membrane</keyword>
<accession>A0AAD7SV69</accession>